<sequence length="304" mass="33776">MKKPISSSRNSRRKFIQSTLTLAGGIAFTSFTPIKNYPFSGPGGMTVQQVIDLILKEGNLSPIPGTVDTLKSGSGDMVVTGIVTTMFATIIVIEEAAKLGANFIIAHEPTFYNHTDNPEWVKNNSVVKQKQALLAKYKITVWRFHDYIHSIKPDLVAYGTTKKLGWLQYFKTGKYDVTVPAMSLQALITHLKTSLGIKHLRYIGDLNQRVAHIALLPGAPGGQRQVTFAETEKPDVIVAGELSEWETAEYMRDQKLLGGKMALVLIGHNFSEDPGMWYLVEWLQPKLPGMKITHIASGEAFEWM</sequence>
<dbReference type="InterPro" id="IPR036069">
    <property type="entry name" value="DUF34/NIF3_sf"/>
</dbReference>
<evidence type="ECO:0000256" key="3">
    <source>
        <dbReference type="PIRSR" id="PIRSR602678-1"/>
    </source>
</evidence>
<gene>
    <name evidence="4" type="ORF">EPL05_12635</name>
</gene>
<feature type="binding site" evidence="3">
    <location>
        <position position="272"/>
    </location>
    <ligand>
        <name>a divalent metal cation</name>
        <dbReference type="ChEBI" id="CHEBI:60240"/>
        <label>1</label>
    </ligand>
</feature>
<proteinExistence type="inferred from homology"/>
<dbReference type="PANTHER" id="PTHR13799:SF14">
    <property type="entry name" value="GTP CYCLOHYDROLASE 1 TYPE 2 HOMOLOG"/>
    <property type="match status" value="1"/>
</dbReference>
<evidence type="ECO:0008006" key="6">
    <source>
        <dbReference type="Google" id="ProtNLM"/>
    </source>
</evidence>
<reference evidence="4 5" key="1">
    <citation type="submission" date="2019-01" db="EMBL/GenBank/DDBJ databases">
        <title>Mucilaginibacter antarcticum sp. nov., isolated from antarctic soil.</title>
        <authorList>
            <person name="Yan Y.-Q."/>
            <person name="Du Z.-J."/>
        </authorList>
    </citation>
    <scope>NUCLEOTIDE SEQUENCE [LARGE SCALE GENOMIC DNA]</scope>
    <source>
        <strain evidence="4 5">F01003</strain>
    </source>
</reference>
<keyword evidence="2 3" id="KW-0479">Metal-binding</keyword>
<evidence type="ECO:0000313" key="4">
    <source>
        <dbReference type="EMBL" id="RWY50914.1"/>
    </source>
</evidence>
<organism evidence="4 5">
    <name type="scientific">Mucilaginibacter gilvus</name>
    <dbReference type="NCBI Taxonomy" id="2305909"/>
    <lineage>
        <taxon>Bacteria</taxon>
        <taxon>Pseudomonadati</taxon>
        <taxon>Bacteroidota</taxon>
        <taxon>Sphingobacteriia</taxon>
        <taxon>Sphingobacteriales</taxon>
        <taxon>Sphingobacteriaceae</taxon>
        <taxon>Mucilaginibacter</taxon>
    </lineage>
</organism>
<comment type="caution">
    <text evidence="4">The sequence shown here is derived from an EMBL/GenBank/DDBJ whole genome shotgun (WGS) entry which is preliminary data.</text>
</comment>
<dbReference type="AlphaFoldDB" id="A0A444MMJ0"/>
<dbReference type="RefSeq" id="WP_128534333.1">
    <property type="nucleotide sequence ID" value="NZ_SBIW01000006.1"/>
</dbReference>
<dbReference type="Pfam" id="PF01784">
    <property type="entry name" value="DUF34_NIF3"/>
    <property type="match status" value="1"/>
</dbReference>
<evidence type="ECO:0000313" key="5">
    <source>
        <dbReference type="Proteomes" id="UP000286701"/>
    </source>
</evidence>
<accession>A0A444MMJ0</accession>
<dbReference type="EMBL" id="SBIW01000006">
    <property type="protein sequence ID" value="RWY50914.1"/>
    <property type="molecule type" value="Genomic_DNA"/>
</dbReference>
<feature type="binding site" evidence="3">
    <location>
        <position position="268"/>
    </location>
    <ligand>
        <name>a divalent metal cation</name>
        <dbReference type="ChEBI" id="CHEBI:60240"/>
        <label>1</label>
    </ligand>
</feature>
<feature type="binding site" evidence="3">
    <location>
        <position position="107"/>
    </location>
    <ligand>
        <name>a divalent metal cation</name>
        <dbReference type="ChEBI" id="CHEBI:60240"/>
        <label>1</label>
    </ligand>
</feature>
<dbReference type="SUPFAM" id="SSF102705">
    <property type="entry name" value="NIF3 (NGG1p interacting factor 3)-like"/>
    <property type="match status" value="1"/>
</dbReference>
<dbReference type="Proteomes" id="UP000286701">
    <property type="component" value="Unassembled WGS sequence"/>
</dbReference>
<dbReference type="PANTHER" id="PTHR13799">
    <property type="entry name" value="NGG1 INTERACTING FACTOR 3"/>
    <property type="match status" value="1"/>
</dbReference>
<evidence type="ECO:0000256" key="2">
    <source>
        <dbReference type="ARBA" id="ARBA00022723"/>
    </source>
</evidence>
<comment type="similarity">
    <text evidence="1">Belongs to the GTP cyclohydrolase I type 2/NIF3 family.</text>
</comment>
<evidence type="ECO:0000256" key="1">
    <source>
        <dbReference type="ARBA" id="ARBA00006964"/>
    </source>
</evidence>
<keyword evidence="5" id="KW-1185">Reference proteome</keyword>
<dbReference type="InterPro" id="IPR002678">
    <property type="entry name" value="DUF34/NIF3"/>
</dbReference>
<dbReference type="Gene3D" id="3.40.1390.30">
    <property type="entry name" value="NIF3 (NGG1p interacting factor 3)-like"/>
    <property type="match status" value="2"/>
</dbReference>
<dbReference type="GO" id="GO:0005737">
    <property type="term" value="C:cytoplasm"/>
    <property type="evidence" value="ECO:0007669"/>
    <property type="project" value="TreeGrafter"/>
</dbReference>
<dbReference type="OrthoDB" id="1116574at2"/>
<dbReference type="GO" id="GO:0046872">
    <property type="term" value="F:metal ion binding"/>
    <property type="evidence" value="ECO:0007669"/>
    <property type="project" value="UniProtKB-KW"/>
</dbReference>
<name>A0A444MMJ0_9SPHI</name>
<protein>
    <recommendedName>
        <fullName evidence="6">NGG1p interacting factor NIF3</fullName>
    </recommendedName>
</protein>